<comment type="similarity">
    <text evidence="2">Belongs to the NEMP family.</text>
</comment>
<dbReference type="EMBL" id="CALNXK010000398">
    <property type="protein sequence ID" value="CAH3184770.1"/>
    <property type="molecule type" value="Genomic_DNA"/>
</dbReference>
<gene>
    <name evidence="11" type="ORF">PLOB_00030753</name>
</gene>
<keyword evidence="7" id="KW-0539">Nucleus</keyword>
<dbReference type="Proteomes" id="UP001159405">
    <property type="component" value="Unassembled WGS sequence"/>
</dbReference>
<protein>
    <recommendedName>
        <fullName evidence="13">Nuclear envelope integral membrane protein 1</fullName>
    </recommendedName>
</protein>
<dbReference type="PANTHER" id="PTHR13598">
    <property type="entry name" value="AT07567P-RELATED"/>
    <property type="match status" value="1"/>
</dbReference>
<feature type="transmembrane region" description="Helical" evidence="9">
    <location>
        <begin position="234"/>
        <end position="253"/>
    </location>
</feature>
<feature type="region of interest" description="Disordered" evidence="8">
    <location>
        <begin position="523"/>
        <end position="544"/>
    </location>
</feature>
<feature type="signal peptide" evidence="10">
    <location>
        <begin position="1"/>
        <end position="24"/>
    </location>
</feature>
<reference evidence="11 12" key="1">
    <citation type="submission" date="2022-05" db="EMBL/GenBank/DDBJ databases">
        <authorList>
            <consortium name="Genoscope - CEA"/>
            <person name="William W."/>
        </authorList>
    </citation>
    <scope>NUCLEOTIDE SEQUENCE [LARGE SCALE GENOMIC DNA]</scope>
</reference>
<evidence type="ECO:0000256" key="3">
    <source>
        <dbReference type="ARBA" id="ARBA00022692"/>
    </source>
</evidence>
<evidence type="ECO:0000313" key="11">
    <source>
        <dbReference type="EMBL" id="CAH3184770.1"/>
    </source>
</evidence>
<keyword evidence="5 9" id="KW-1133">Transmembrane helix</keyword>
<evidence type="ECO:0000256" key="5">
    <source>
        <dbReference type="ARBA" id="ARBA00022989"/>
    </source>
</evidence>
<organism evidence="11 12">
    <name type="scientific">Porites lobata</name>
    <dbReference type="NCBI Taxonomy" id="104759"/>
    <lineage>
        <taxon>Eukaryota</taxon>
        <taxon>Metazoa</taxon>
        <taxon>Cnidaria</taxon>
        <taxon>Anthozoa</taxon>
        <taxon>Hexacorallia</taxon>
        <taxon>Scleractinia</taxon>
        <taxon>Fungiina</taxon>
        <taxon>Poritidae</taxon>
        <taxon>Porites</taxon>
    </lineage>
</organism>
<feature type="transmembrane region" description="Helical" evidence="9">
    <location>
        <begin position="201"/>
        <end position="222"/>
    </location>
</feature>
<name>A0ABN8S374_9CNID</name>
<evidence type="ECO:0000256" key="1">
    <source>
        <dbReference type="ARBA" id="ARBA00004575"/>
    </source>
</evidence>
<keyword evidence="3 9" id="KW-0812">Transmembrane</keyword>
<evidence type="ECO:0008006" key="13">
    <source>
        <dbReference type="Google" id="ProtNLM"/>
    </source>
</evidence>
<feature type="transmembrane region" description="Helical" evidence="9">
    <location>
        <begin position="171"/>
        <end position="194"/>
    </location>
</feature>
<dbReference type="PANTHER" id="PTHR13598:SF1">
    <property type="entry name" value="AT07567P-RELATED"/>
    <property type="match status" value="1"/>
</dbReference>
<evidence type="ECO:0000256" key="6">
    <source>
        <dbReference type="ARBA" id="ARBA00023136"/>
    </source>
</evidence>
<dbReference type="Pfam" id="PF10225">
    <property type="entry name" value="NEMP"/>
    <property type="match status" value="1"/>
</dbReference>
<evidence type="ECO:0000256" key="4">
    <source>
        <dbReference type="ARBA" id="ARBA00022729"/>
    </source>
</evidence>
<comment type="subcellular location">
    <subcellularLocation>
        <location evidence="1">Nucleus inner membrane</location>
        <topology evidence="1">Multi-pass membrane protein</topology>
        <orientation evidence="1">Nucleoplasmic side</orientation>
    </subcellularLocation>
</comment>
<feature type="non-terminal residue" evidence="11">
    <location>
        <position position="585"/>
    </location>
</feature>
<evidence type="ECO:0000256" key="7">
    <source>
        <dbReference type="ARBA" id="ARBA00023242"/>
    </source>
</evidence>
<proteinExistence type="inferred from homology"/>
<accession>A0ABN8S374</accession>
<evidence type="ECO:0000256" key="8">
    <source>
        <dbReference type="SAM" id="MobiDB-lite"/>
    </source>
</evidence>
<feature type="compositionally biased region" description="Basic and acidic residues" evidence="8">
    <location>
        <begin position="525"/>
        <end position="544"/>
    </location>
</feature>
<dbReference type="InterPro" id="IPR019358">
    <property type="entry name" value="NEMP_fam"/>
</dbReference>
<keyword evidence="4 10" id="KW-0732">Signal</keyword>
<evidence type="ECO:0000256" key="10">
    <source>
        <dbReference type="SAM" id="SignalP"/>
    </source>
</evidence>
<feature type="chain" id="PRO_5045274875" description="Nuclear envelope integral membrane protein 1" evidence="10">
    <location>
        <begin position="25"/>
        <end position="585"/>
    </location>
</feature>
<evidence type="ECO:0000313" key="12">
    <source>
        <dbReference type="Proteomes" id="UP001159405"/>
    </source>
</evidence>
<keyword evidence="12" id="KW-1185">Reference proteome</keyword>
<sequence>MAAHMARKALYVYGAFCILLFAKASYECKNISILELSRKKDFSKSQAKDMKMCVSGRNVSLSHLWGSVVVALRFEKTDVQSYEADSCHALNPANKTWGSVFQSLVTSTNIQDQITFKQSPFKASCFAVEFGEKQNVSVEAEFQVIDWKFPAAFLAGLVIFYNAERLSRNSLFVYSSGVSLGLIMSLLLLVYILHRLIPGRGAAYTVLFGGWSLGAYLIQWTWSNLKDLLLNHNQWVIGYLVVIGLISFGVCYYYGPVTSDRGLDLIRWMLQLIGLSLLYMSTRSDEVSIGLCIIVVSSHIIRRSGILVFCFRLLPQHRISYRVYYFFFPPRHTFLSEEEYMMQGTEETRRALEDLREYCSSPECDTWRLVSRLQNPIRSNINQSLFGLHLFLGLAMDYRLVFCSLLFVVVTVTSKTTYQSKSRPNACPPTCPSHCAPDCTTVCCAPLHHHHPRRFPHLRPHHHLLLLVPLVLTAPWAWLVPLDPTDLKDLQDLLDFPAHPVYLDFPVPLLDPQDVMAQWDLQDPQDIKDPPETSDQWDHQEHPDCPVPRLPQVDCLHVLLSASKHASRLVNHTAARAERRDLTSC</sequence>
<evidence type="ECO:0000256" key="2">
    <source>
        <dbReference type="ARBA" id="ARBA00005748"/>
    </source>
</evidence>
<evidence type="ECO:0000256" key="9">
    <source>
        <dbReference type="SAM" id="Phobius"/>
    </source>
</evidence>
<keyword evidence="6 9" id="KW-0472">Membrane</keyword>
<comment type="caution">
    <text evidence="11">The sequence shown here is derived from an EMBL/GenBank/DDBJ whole genome shotgun (WGS) entry which is preliminary data.</text>
</comment>